<feature type="compositionally biased region" description="Polar residues" evidence="1">
    <location>
        <begin position="310"/>
        <end position="334"/>
    </location>
</feature>
<feature type="region of interest" description="Disordered" evidence="1">
    <location>
        <begin position="310"/>
        <end position="337"/>
    </location>
</feature>
<name>A0AAE0MXH5_9PEZI</name>
<feature type="compositionally biased region" description="Acidic residues" evidence="1">
    <location>
        <begin position="413"/>
        <end position="426"/>
    </location>
</feature>
<dbReference type="AlphaFoldDB" id="A0AAE0MXH5"/>
<feature type="region of interest" description="Disordered" evidence="1">
    <location>
        <begin position="373"/>
        <end position="428"/>
    </location>
</feature>
<keyword evidence="2" id="KW-1133">Transmembrane helix</keyword>
<keyword evidence="2" id="KW-0812">Transmembrane</keyword>
<reference evidence="3" key="1">
    <citation type="journal article" date="2023" name="Mol. Phylogenet. Evol.">
        <title>Genome-scale phylogeny and comparative genomics of the fungal order Sordariales.</title>
        <authorList>
            <person name="Hensen N."/>
            <person name="Bonometti L."/>
            <person name="Westerberg I."/>
            <person name="Brannstrom I.O."/>
            <person name="Guillou S."/>
            <person name="Cros-Aarteil S."/>
            <person name="Calhoun S."/>
            <person name="Haridas S."/>
            <person name="Kuo A."/>
            <person name="Mondo S."/>
            <person name="Pangilinan J."/>
            <person name="Riley R."/>
            <person name="LaButti K."/>
            <person name="Andreopoulos B."/>
            <person name="Lipzen A."/>
            <person name="Chen C."/>
            <person name="Yan M."/>
            <person name="Daum C."/>
            <person name="Ng V."/>
            <person name="Clum A."/>
            <person name="Steindorff A."/>
            <person name="Ohm R.A."/>
            <person name="Martin F."/>
            <person name="Silar P."/>
            <person name="Natvig D.O."/>
            <person name="Lalanne C."/>
            <person name="Gautier V."/>
            <person name="Ament-Velasquez S.L."/>
            <person name="Kruys A."/>
            <person name="Hutchinson M.I."/>
            <person name="Powell A.J."/>
            <person name="Barry K."/>
            <person name="Miller A.N."/>
            <person name="Grigoriev I.V."/>
            <person name="Debuchy R."/>
            <person name="Gladieux P."/>
            <person name="Hiltunen Thoren M."/>
            <person name="Johannesson H."/>
        </authorList>
    </citation>
    <scope>NUCLEOTIDE SEQUENCE</scope>
    <source>
        <strain evidence="3">CBS 560.94</strain>
    </source>
</reference>
<dbReference type="Proteomes" id="UP001278500">
    <property type="component" value="Unassembled WGS sequence"/>
</dbReference>
<dbReference type="GeneID" id="87865169"/>
<feature type="transmembrane region" description="Helical" evidence="2">
    <location>
        <begin position="486"/>
        <end position="505"/>
    </location>
</feature>
<evidence type="ECO:0000313" key="4">
    <source>
        <dbReference type="Proteomes" id="UP001278500"/>
    </source>
</evidence>
<proteinExistence type="predicted"/>
<evidence type="ECO:0000256" key="1">
    <source>
        <dbReference type="SAM" id="MobiDB-lite"/>
    </source>
</evidence>
<accession>A0AAE0MXH5</accession>
<keyword evidence="4" id="KW-1185">Reference proteome</keyword>
<gene>
    <name evidence="3" type="ORF">B0H65DRAFT_505772</name>
</gene>
<dbReference type="EMBL" id="JAUEPP010000001">
    <property type="protein sequence ID" value="KAK3355958.1"/>
    <property type="molecule type" value="Genomic_DNA"/>
</dbReference>
<organism evidence="3 4">
    <name type="scientific">Neurospora tetraspora</name>
    <dbReference type="NCBI Taxonomy" id="94610"/>
    <lineage>
        <taxon>Eukaryota</taxon>
        <taxon>Fungi</taxon>
        <taxon>Dikarya</taxon>
        <taxon>Ascomycota</taxon>
        <taxon>Pezizomycotina</taxon>
        <taxon>Sordariomycetes</taxon>
        <taxon>Sordariomycetidae</taxon>
        <taxon>Sordariales</taxon>
        <taxon>Sordariaceae</taxon>
        <taxon>Neurospora</taxon>
    </lineage>
</organism>
<dbReference type="RefSeq" id="XP_062687336.1">
    <property type="nucleotide sequence ID" value="XM_062828015.1"/>
</dbReference>
<reference evidence="3" key="2">
    <citation type="submission" date="2023-06" db="EMBL/GenBank/DDBJ databases">
        <authorList>
            <consortium name="Lawrence Berkeley National Laboratory"/>
            <person name="Haridas S."/>
            <person name="Hensen N."/>
            <person name="Bonometti L."/>
            <person name="Westerberg I."/>
            <person name="Brannstrom I.O."/>
            <person name="Guillou S."/>
            <person name="Cros-Aarteil S."/>
            <person name="Calhoun S."/>
            <person name="Kuo A."/>
            <person name="Mondo S."/>
            <person name="Pangilinan J."/>
            <person name="Riley R."/>
            <person name="Labutti K."/>
            <person name="Andreopoulos B."/>
            <person name="Lipzen A."/>
            <person name="Chen C."/>
            <person name="Yanf M."/>
            <person name="Daum C."/>
            <person name="Ng V."/>
            <person name="Clum A."/>
            <person name="Steindorff A."/>
            <person name="Ohm R."/>
            <person name="Martin F."/>
            <person name="Silar P."/>
            <person name="Natvig D."/>
            <person name="Lalanne C."/>
            <person name="Gautier V."/>
            <person name="Ament-Velasquez S.L."/>
            <person name="Kruys A."/>
            <person name="Hutchinson M.I."/>
            <person name="Powell A.J."/>
            <person name="Barry K."/>
            <person name="Miller A.N."/>
            <person name="Grigoriev I.V."/>
            <person name="Debuchy R."/>
            <person name="Gladieux P."/>
            <person name="Thoren M.H."/>
            <person name="Johannesson H."/>
        </authorList>
    </citation>
    <scope>NUCLEOTIDE SEQUENCE</scope>
    <source>
        <strain evidence="3">CBS 560.94</strain>
    </source>
</reference>
<keyword evidence="2" id="KW-0472">Membrane</keyword>
<evidence type="ECO:0000313" key="3">
    <source>
        <dbReference type="EMBL" id="KAK3355958.1"/>
    </source>
</evidence>
<protein>
    <submittedName>
        <fullName evidence="3">Uncharacterized protein</fullName>
    </submittedName>
</protein>
<feature type="transmembrane region" description="Helical" evidence="2">
    <location>
        <begin position="512"/>
        <end position="532"/>
    </location>
</feature>
<comment type="caution">
    <text evidence="3">The sequence shown here is derived from an EMBL/GenBank/DDBJ whole genome shotgun (WGS) entry which is preliminary data.</text>
</comment>
<sequence length="533" mass="60069">MERPARPELFVKTHKYGRCDYEKFDDNISSIVRAGQGSIGKVKVDCRFLLTKSQWGYMGSNPGLRKCPAGIIYLDLDIYQPRDCRLESATFTVTLEEEYNEKDVVSPNLPMFPVTMTDYYGPKQIRGVERTRQIRRKKQVVPEVNILGHGVGGLGVETERKMDEASRWAFSGHLDSSNGGHIYNRLVWRLDENFLEQQSLHKPTIHTAFALQHNAKGFTMTVDVNGRLDAWTDRFKTKVKRRFGGSKAKSRDTASIKFQWSQGYTSSSWLDENARGLPHAMEYENMVSIPIEMPDALPANFGPPQVFNTANIPHQNSHETTQNVSRPPGGQTTWAMPGLHAETQPGLLESSGPLQHLPPLTLEDMAIAAGFSAPSPPVASRRSERSPRSPVSSDVTMVEESRDSESAGHNTAAEDEEDENDEDEAVDEHVVVRPTEAYQGTRSRSRAEVLKRKLQQSVCEEEQVEEEEVEEGEAEGERIDVGLLLLLYWLRSTGMTILELLFAVFTFPSDRYLIAILNFTLALLVILEWWVLN</sequence>
<evidence type="ECO:0000256" key="2">
    <source>
        <dbReference type="SAM" id="Phobius"/>
    </source>
</evidence>